<proteinExistence type="predicted"/>
<evidence type="ECO:0000313" key="2">
    <source>
        <dbReference type="Proteomes" id="UP000216533"/>
    </source>
</evidence>
<accession>A0A255E536</accession>
<organism evidence="1 2">
    <name type="scientific">Parenemella sanctibonifatiensis</name>
    <dbReference type="NCBI Taxonomy" id="2016505"/>
    <lineage>
        <taxon>Bacteria</taxon>
        <taxon>Bacillati</taxon>
        <taxon>Actinomycetota</taxon>
        <taxon>Actinomycetes</taxon>
        <taxon>Propionibacteriales</taxon>
        <taxon>Propionibacteriaceae</taxon>
        <taxon>Parenemella</taxon>
    </lineage>
</organism>
<name>A0A255E536_9ACTN</name>
<dbReference type="Proteomes" id="UP000216533">
    <property type="component" value="Unassembled WGS sequence"/>
</dbReference>
<sequence>MEVVPTSFVGELIQRLRVEGLPVEVRADHLPMLPRPRRIRRHVGRLETVTGAYPTGDLIIVVSGTLEPDRGLLADLAEPGAPILLVTPLSAAGRAGVRVGPLVTANAACVRCVDLQRTRVDPDWPMNLMNLTRSTGKVTDPVVADWAVSTVVCQVHAWWQSGSADTVGHSLELYAHEFRLRSEVWRRQAGCGCGEAVTA</sequence>
<gene>
    <name evidence="1" type="ORF">CGZ92_09995</name>
</gene>
<evidence type="ECO:0000313" key="1">
    <source>
        <dbReference type="EMBL" id="OYN86644.1"/>
    </source>
</evidence>
<dbReference type="AlphaFoldDB" id="A0A255E536"/>
<reference evidence="1 2" key="1">
    <citation type="submission" date="2017-07" db="EMBL/GenBank/DDBJ databases">
        <title>Draft whole genome sequences of clinical Proprionibacteriaceae strains.</title>
        <authorList>
            <person name="Bernier A.-M."/>
            <person name="Bernard K."/>
            <person name="Domingo M.-C."/>
        </authorList>
    </citation>
    <scope>NUCLEOTIDE SEQUENCE [LARGE SCALE GENOMIC DNA]</scope>
    <source>
        <strain evidence="1 2">NML 160184</strain>
    </source>
</reference>
<dbReference type="EMBL" id="NMVI01000018">
    <property type="protein sequence ID" value="OYN86644.1"/>
    <property type="molecule type" value="Genomic_DNA"/>
</dbReference>
<protein>
    <submittedName>
        <fullName evidence="1">Uncharacterized protein</fullName>
    </submittedName>
</protein>
<comment type="caution">
    <text evidence="1">The sequence shown here is derived from an EMBL/GenBank/DDBJ whole genome shotgun (WGS) entry which is preliminary data.</text>
</comment>